<dbReference type="PANTHER" id="PTHR23288:SF37">
    <property type="entry name" value="OCCLUDIN_ELL DOMAIN-CONTAINING PROTEIN 1"/>
    <property type="match status" value="1"/>
</dbReference>
<dbReference type="SUPFAM" id="SSF144292">
    <property type="entry name" value="occludin/ELL-like"/>
    <property type="match status" value="1"/>
</dbReference>
<dbReference type="AlphaFoldDB" id="A0A0E9X806"/>
<protein>
    <recommendedName>
        <fullName evidence="5">OCEL domain-containing protein</fullName>
    </recommendedName>
</protein>
<dbReference type="PANTHER" id="PTHR23288">
    <property type="entry name" value="OCCLUDIN AND RNA POLYMERASE II ELONGATION FACTOR ELL"/>
    <property type="match status" value="1"/>
</dbReference>
<dbReference type="GO" id="GO:0005923">
    <property type="term" value="C:bicellular tight junction"/>
    <property type="evidence" value="ECO:0007669"/>
    <property type="project" value="TreeGrafter"/>
</dbReference>
<proteinExistence type="inferred from homology"/>
<dbReference type="GO" id="GO:0070830">
    <property type="term" value="P:bicellular tight junction assembly"/>
    <property type="evidence" value="ECO:0007669"/>
    <property type="project" value="TreeGrafter"/>
</dbReference>
<feature type="compositionally biased region" description="Basic and acidic residues" evidence="3">
    <location>
        <begin position="92"/>
        <end position="107"/>
    </location>
</feature>
<dbReference type="GO" id="GO:0016324">
    <property type="term" value="C:apical plasma membrane"/>
    <property type="evidence" value="ECO:0007669"/>
    <property type="project" value="TreeGrafter"/>
</dbReference>
<sequence>MVGGIVYVNDLNRGGLCYMTVGFNPLMSSLCRVEGGQIAGTAFIFFNMLLYLGSFLVCLKMWRHETARLARATQEMELPTTNYTDQSKSKRIQFEDERDQSERTSRGIRFSEDPATLNRAIPTGYVPRPRVIADYIMKYPEIHSLEDREQYKAVFNDQYQEYKELHSDITATMKKFSELDAMMGKLLSDIISHEEQQRIYQIVKKYKQKKNDPAFLEKMERYEYLKAKLKHIKKRIQEFDQQFEEKAGLRRGPTL</sequence>
<evidence type="ECO:0000259" key="5">
    <source>
        <dbReference type="PROSITE" id="PS51980"/>
    </source>
</evidence>
<evidence type="ECO:0000256" key="1">
    <source>
        <dbReference type="ARBA" id="ARBA00009171"/>
    </source>
</evidence>
<keyword evidence="4" id="KW-0812">Transmembrane</keyword>
<dbReference type="Gene3D" id="6.10.140.340">
    <property type="match status" value="1"/>
</dbReference>
<evidence type="ECO:0000256" key="4">
    <source>
        <dbReference type="SAM" id="Phobius"/>
    </source>
</evidence>
<evidence type="ECO:0000313" key="6">
    <source>
        <dbReference type="EMBL" id="JAH97818.1"/>
    </source>
</evidence>
<evidence type="ECO:0000256" key="3">
    <source>
        <dbReference type="SAM" id="MobiDB-lite"/>
    </source>
</evidence>
<dbReference type="InterPro" id="IPR031176">
    <property type="entry name" value="ELL/occludin"/>
</dbReference>
<organism evidence="6">
    <name type="scientific">Anguilla anguilla</name>
    <name type="common">European freshwater eel</name>
    <name type="synonym">Muraena anguilla</name>
    <dbReference type="NCBI Taxonomy" id="7936"/>
    <lineage>
        <taxon>Eukaryota</taxon>
        <taxon>Metazoa</taxon>
        <taxon>Chordata</taxon>
        <taxon>Craniata</taxon>
        <taxon>Vertebrata</taxon>
        <taxon>Euteleostomi</taxon>
        <taxon>Actinopterygii</taxon>
        <taxon>Neopterygii</taxon>
        <taxon>Teleostei</taxon>
        <taxon>Anguilliformes</taxon>
        <taxon>Anguillidae</taxon>
        <taxon>Anguilla</taxon>
    </lineage>
</organism>
<dbReference type="GO" id="GO:0031410">
    <property type="term" value="C:cytoplasmic vesicle"/>
    <property type="evidence" value="ECO:0007669"/>
    <property type="project" value="TreeGrafter"/>
</dbReference>
<feature type="region of interest" description="Disordered" evidence="3">
    <location>
        <begin position="80"/>
        <end position="107"/>
    </location>
</feature>
<dbReference type="Pfam" id="PF07303">
    <property type="entry name" value="Occludin_ELL"/>
    <property type="match status" value="1"/>
</dbReference>
<feature type="domain" description="OCEL" evidence="5">
    <location>
        <begin position="133"/>
        <end position="244"/>
    </location>
</feature>
<reference evidence="6" key="2">
    <citation type="journal article" date="2015" name="Fish Shellfish Immunol.">
        <title>Early steps in the European eel (Anguilla anguilla)-Vibrio vulnificus interaction in the gills: Role of the RtxA13 toxin.</title>
        <authorList>
            <person name="Callol A."/>
            <person name="Pajuelo D."/>
            <person name="Ebbesson L."/>
            <person name="Teles M."/>
            <person name="MacKenzie S."/>
            <person name="Amaro C."/>
        </authorList>
    </citation>
    <scope>NUCLEOTIDE SEQUENCE</scope>
</reference>
<comment type="similarity">
    <text evidence="1 2">Belongs to the ELL/occludin family.</text>
</comment>
<evidence type="ECO:0000256" key="2">
    <source>
        <dbReference type="PROSITE-ProRule" id="PRU01324"/>
    </source>
</evidence>
<name>A0A0E9X806_ANGAN</name>
<dbReference type="PROSITE" id="PS51980">
    <property type="entry name" value="OCEL"/>
    <property type="match status" value="1"/>
</dbReference>
<dbReference type="EMBL" id="GBXM01010759">
    <property type="protein sequence ID" value="JAH97818.1"/>
    <property type="molecule type" value="Transcribed_RNA"/>
</dbReference>
<keyword evidence="4" id="KW-1133">Transmembrane helix</keyword>
<accession>A0A0E9X806</accession>
<dbReference type="InterPro" id="IPR010844">
    <property type="entry name" value="Occludin_ELL"/>
</dbReference>
<keyword evidence="4" id="KW-0472">Membrane</keyword>
<reference evidence="6" key="1">
    <citation type="submission" date="2014-11" db="EMBL/GenBank/DDBJ databases">
        <authorList>
            <person name="Amaro Gonzalez C."/>
        </authorList>
    </citation>
    <scope>NUCLEOTIDE SEQUENCE</scope>
</reference>
<feature type="transmembrane region" description="Helical" evidence="4">
    <location>
        <begin position="38"/>
        <end position="59"/>
    </location>
</feature>